<keyword evidence="1" id="KW-1133">Transmembrane helix</keyword>
<protein>
    <submittedName>
        <fullName evidence="2">Uncharacterized protein</fullName>
    </submittedName>
</protein>
<sequence>MPAFPFNGSLDAQSWNETRPQEDMDWECHFTGRWKRALPLLVFCVFMAFMVIVTGRHRRQTPFDGSSRINVGSLILYPEYTVRSLNETSPLLKAETWKQVRAASRIATPASLSDTPVW</sequence>
<keyword evidence="3" id="KW-1185">Reference proteome</keyword>
<keyword evidence="1" id="KW-0812">Transmembrane</keyword>
<evidence type="ECO:0000313" key="3">
    <source>
        <dbReference type="Proteomes" id="UP000053789"/>
    </source>
</evidence>
<accession>A0A0D2HCW4</accession>
<gene>
    <name evidence="2" type="ORF">Z519_08012</name>
</gene>
<dbReference type="GeneID" id="27700940"/>
<dbReference type="HOGENOM" id="CLU_2145595_0_0_1"/>
<organism evidence="2 3">
    <name type="scientific">Cladophialophora bantiana (strain ATCC 10958 / CBS 173.52 / CDC B-1940 / NIH 8579)</name>
    <name type="common">Xylohypha bantiana</name>
    <dbReference type="NCBI Taxonomy" id="1442370"/>
    <lineage>
        <taxon>Eukaryota</taxon>
        <taxon>Fungi</taxon>
        <taxon>Dikarya</taxon>
        <taxon>Ascomycota</taxon>
        <taxon>Pezizomycotina</taxon>
        <taxon>Eurotiomycetes</taxon>
        <taxon>Chaetothyriomycetidae</taxon>
        <taxon>Chaetothyriales</taxon>
        <taxon>Herpotrichiellaceae</taxon>
        <taxon>Cladophialophora</taxon>
    </lineage>
</organism>
<evidence type="ECO:0000256" key="1">
    <source>
        <dbReference type="SAM" id="Phobius"/>
    </source>
</evidence>
<feature type="transmembrane region" description="Helical" evidence="1">
    <location>
        <begin position="37"/>
        <end position="55"/>
    </location>
</feature>
<name>A0A0D2HCW4_CLAB1</name>
<dbReference type="RefSeq" id="XP_016617787.1">
    <property type="nucleotide sequence ID" value="XM_016765742.1"/>
</dbReference>
<evidence type="ECO:0000313" key="2">
    <source>
        <dbReference type="EMBL" id="KIW91118.1"/>
    </source>
</evidence>
<dbReference type="Proteomes" id="UP000053789">
    <property type="component" value="Unassembled WGS sequence"/>
</dbReference>
<dbReference type="AlphaFoldDB" id="A0A0D2HCW4"/>
<dbReference type="OrthoDB" id="4150528at2759"/>
<keyword evidence="1" id="KW-0472">Membrane</keyword>
<proteinExistence type="predicted"/>
<dbReference type="EMBL" id="KN846991">
    <property type="protein sequence ID" value="KIW91118.1"/>
    <property type="molecule type" value="Genomic_DNA"/>
</dbReference>
<dbReference type="VEuPathDB" id="FungiDB:Z519_08012"/>
<reference evidence="2" key="1">
    <citation type="submission" date="2015-01" db="EMBL/GenBank/DDBJ databases">
        <title>The Genome Sequence of Cladophialophora bantiana CBS 173.52.</title>
        <authorList>
            <consortium name="The Broad Institute Genomics Platform"/>
            <person name="Cuomo C."/>
            <person name="de Hoog S."/>
            <person name="Gorbushina A."/>
            <person name="Stielow B."/>
            <person name="Teixiera M."/>
            <person name="Abouelleil A."/>
            <person name="Chapman S.B."/>
            <person name="Priest M."/>
            <person name="Young S.K."/>
            <person name="Wortman J."/>
            <person name="Nusbaum C."/>
            <person name="Birren B."/>
        </authorList>
    </citation>
    <scope>NUCLEOTIDE SEQUENCE [LARGE SCALE GENOMIC DNA]</scope>
    <source>
        <strain evidence="2">CBS 173.52</strain>
    </source>
</reference>